<dbReference type="AlphaFoldDB" id="A0A8J4CK76"/>
<dbReference type="Pfam" id="PF00400">
    <property type="entry name" value="WD40"/>
    <property type="match status" value="3"/>
</dbReference>
<dbReference type="Proteomes" id="UP000722791">
    <property type="component" value="Unassembled WGS sequence"/>
</dbReference>
<keyword evidence="3" id="KW-0677">Repeat</keyword>
<gene>
    <name evidence="6" type="ORF">Vretifemale_10421</name>
    <name evidence="7" type="ORF">Vretimale_1097</name>
</gene>
<evidence type="ECO:0000256" key="4">
    <source>
        <dbReference type="PROSITE-ProRule" id="PRU00221"/>
    </source>
</evidence>
<dbReference type="SUPFAM" id="SSF50978">
    <property type="entry name" value="WD40 repeat-like"/>
    <property type="match status" value="1"/>
</dbReference>
<dbReference type="PROSITE" id="PS00678">
    <property type="entry name" value="WD_REPEATS_1"/>
    <property type="match status" value="2"/>
</dbReference>
<dbReference type="InterPro" id="IPR019775">
    <property type="entry name" value="WD40_repeat_CS"/>
</dbReference>
<evidence type="ECO:0000313" key="8">
    <source>
        <dbReference type="Proteomes" id="UP000747110"/>
    </source>
</evidence>
<feature type="repeat" description="WD" evidence="4">
    <location>
        <begin position="288"/>
        <end position="330"/>
    </location>
</feature>
<dbReference type="SMART" id="SM00320">
    <property type="entry name" value="WD40"/>
    <property type="match status" value="5"/>
</dbReference>
<keyword evidence="1" id="KW-0597">Phosphoprotein</keyword>
<feature type="region of interest" description="Disordered" evidence="5">
    <location>
        <begin position="255"/>
        <end position="284"/>
    </location>
</feature>
<dbReference type="PRINTS" id="PR00320">
    <property type="entry name" value="GPROTEINBRPT"/>
</dbReference>
<evidence type="ECO:0000313" key="6">
    <source>
        <dbReference type="EMBL" id="GIL81348.1"/>
    </source>
</evidence>
<dbReference type="Gene3D" id="2.130.10.10">
    <property type="entry name" value="YVTN repeat-like/Quinoprotein amine dehydrogenase"/>
    <property type="match status" value="2"/>
</dbReference>
<dbReference type="PANTHER" id="PTHR14091:SF0">
    <property type="entry name" value="PERIODIC TRYPTOPHAN PROTEIN 1 HOMOLOG"/>
    <property type="match status" value="1"/>
</dbReference>
<evidence type="ECO:0000256" key="5">
    <source>
        <dbReference type="SAM" id="MobiDB-lite"/>
    </source>
</evidence>
<sequence length="530" mass="56419">MISAVSWIPKGVAKAVPTVAQPTEEELEAMRAQLEAEGNDDDDDEGSGTDTADMDSDEADEHESLGEAVARARAVASAMTSARAAGGGKASAGTGGLEMAMRELDMEHYDDSGDDDGDVVNRVLGTSGRARLEYENGEADPYLKLGDDDSDIEDFTLRPSDLIILSAKNEDDVSNLEVWVYEEADASGEANLYVHHEVLLPAFPLCLTWLDCDPNGDTGRRNLVAVGTLEPAIEIWDLDVVDTVEPLTCLGGVDTSGAQQQQTAEEGGTSTEKKKKKKKKKAKARLVPGSHEDSVLGLSWNREFRNVLASGSADCTVKVWDVVKGACEHTLRCHTDKVQAVAWNPAESPVLLTGSFDRSVCLVDARTPQGDPARWRVTADVEALCWNPHDPTCFLVSSEDGIVAHYDARKGAGSASLFRLSAHDKPACTLSFCPAIRGLLATGSTDKKVKLWDVAGNTPSLVCSQDLNTGPVFSAGFCSDAPHLLAAGGAGGEVVVWDIRAHPNVAAKYPAFAATLPAGVPQQQDDDDDE</sequence>
<dbReference type="PANTHER" id="PTHR14091">
    <property type="entry name" value="PERIODIC TRYPTOPHAN PROTEIN 1"/>
    <property type="match status" value="1"/>
</dbReference>
<feature type="compositionally biased region" description="Low complexity" evidence="5">
    <location>
        <begin position="255"/>
        <end position="270"/>
    </location>
</feature>
<dbReference type="InterPro" id="IPR044285">
    <property type="entry name" value="PWP1"/>
</dbReference>
<dbReference type="PROSITE" id="PS50082">
    <property type="entry name" value="WD_REPEATS_2"/>
    <property type="match status" value="2"/>
</dbReference>
<dbReference type="InterPro" id="IPR036322">
    <property type="entry name" value="WD40_repeat_dom_sf"/>
</dbReference>
<evidence type="ECO:0000256" key="3">
    <source>
        <dbReference type="ARBA" id="ARBA00022737"/>
    </source>
</evidence>
<evidence type="ECO:0000256" key="1">
    <source>
        <dbReference type="ARBA" id="ARBA00022553"/>
    </source>
</evidence>
<evidence type="ECO:0000256" key="2">
    <source>
        <dbReference type="ARBA" id="ARBA00022574"/>
    </source>
</evidence>
<comment type="caution">
    <text evidence="6">The sequence shown here is derived from an EMBL/GenBank/DDBJ whole genome shotgun (WGS) entry which is preliminary data.</text>
</comment>
<keyword evidence="8" id="KW-1185">Reference proteome</keyword>
<feature type="compositionally biased region" description="Acidic residues" evidence="5">
    <location>
        <begin position="37"/>
        <end position="61"/>
    </location>
</feature>
<evidence type="ECO:0000313" key="7">
    <source>
        <dbReference type="EMBL" id="GIL94981.1"/>
    </source>
</evidence>
<proteinExistence type="predicted"/>
<dbReference type="PROSITE" id="PS50294">
    <property type="entry name" value="WD_REPEATS_REGION"/>
    <property type="match status" value="2"/>
</dbReference>
<dbReference type="Proteomes" id="UP000747110">
    <property type="component" value="Unassembled WGS sequence"/>
</dbReference>
<feature type="region of interest" description="Disordered" evidence="5">
    <location>
        <begin position="29"/>
        <end position="65"/>
    </location>
</feature>
<keyword evidence="2 4" id="KW-0853">WD repeat</keyword>
<dbReference type="EMBL" id="BNCP01000021">
    <property type="protein sequence ID" value="GIL81348.1"/>
    <property type="molecule type" value="Genomic_DNA"/>
</dbReference>
<dbReference type="InterPro" id="IPR015943">
    <property type="entry name" value="WD40/YVTN_repeat-like_dom_sf"/>
</dbReference>
<dbReference type="OrthoDB" id="270624at2759"/>
<reference evidence="6" key="1">
    <citation type="journal article" date="2021" name="Proc. Natl. Acad. Sci. U.S.A.">
        <title>Three genomes in the algal genus Volvox reveal the fate of a haploid sex-determining region after a transition to homothallism.</title>
        <authorList>
            <person name="Yamamoto K."/>
            <person name="Hamaji T."/>
            <person name="Kawai-Toyooka H."/>
            <person name="Matsuzaki R."/>
            <person name="Takahashi F."/>
            <person name="Nishimura Y."/>
            <person name="Kawachi M."/>
            <person name="Noguchi H."/>
            <person name="Minakuchi Y."/>
            <person name="Umen J.G."/>
            <person name="Toyoda A."/>
            <person name="Nozaki H."/>
        </authorList>
    </citation>
    <scope>NUCLEOTIDE SEQUENCE</scope>
    <source>
        <strain evidence="7">NIES-3785</strain>
        <strain evidence="6">NIES-3786</strain>
    </source>
</reference>
<dbReference type="EMBL" id="BNCQ01000002">
    <property type="protein sequence ID" value="GIL94981.1"/>
    <property type="molecule type" value="Genomic_DNA"/>
</dbReference>
<protein>
    <submittedName>
        <fullName evidence="6">Uncharacterized protein</fullName>
    </submittedName>
</protein>
<name>A0A8J4CK76_9CHLO</name>
<feature type="repeat" description="WD" evidence="4">
    <location>
        <begin position="420"/>
        <end position="454"/>
    </location>
</feature>
<dbReference type="GO" id="GO:0006364">
    <property type="term" value="P:rRNA processing"/>
    <property type="evidence" value="ECO:0007669"/>
    <property type="project" value="InterPro"/>
</dbReference>
<dbReference type="InterPro" id="IPR020472">
    <property type="entry name" value="WD40_PAC1"/>
</dbReference>
<dbReference type="InterPro" id="IPR001680">
    <property type="entry name" value="WD40_rpt"/>
</dbReference>
<feature type="compositionally biased region" description="Basic residues" evidence="5">
    <location>
        <begin position="273"/>
        <end position="284"/>
    </location>
</feature>
<accession>A0A8J4CK76</accession>
<organism evidence="6 8">
    <name type="scientific">Volvox reticuliferus</name>
    <dbReference type="NCBI Taxonomy" id="1737510"/>
    <lineage>
        <taxon>Eukaryota</taxon>
        <taxon>Viridiplantae</taxon>
        <taxon>Chlorophyta</taxon>
        <taxon>core chlorophytes</taxon>
        <taxon>Chlorophyceae</taxon>
        <taxon>CS clade</taxon>
        <taxon>Chlamydomonadales</taxon>
        <taxon>Volvocaceae</taxon>
        <taxon>Volvox</taxon>
    </lineage>
</organism>
<dbReference type="GO" id="GO:0005634">
    <property type="term" value="C:nucleus"/>
    <property type="evidence" value="ECO:0007669"/>
    <property type="project" value="TreeGrafter"/>
</dbReference>